<proteinExistence type="predicted"/>
<evidence type="ECO:0000313" key="1">
    <source>
        <dbReference type="Proteomes" id="UP000887565"/>
    </source>
</evidence>
<accession>A0A915KUI2</accession>
<sequence>MQINDGRPVAQTNLHGDGVSIWKSKDDVTKCSNYRPIRLLCHAMKISERVLDAKLCQLV</sequence>
<dbReference type="AlphaFoldDB" id="A0A915KUI2"/>
<reference evidence="2" key="1">
    <citation type="submission" date="2022-11" db="UniProtKB">
        <authorList>
            <consortium name="WormBaseParasite"/>
        </authorList>
    </citation>
    <scope>IDENTIFICATION</scope>
</reference>
<protein>
    <submittedName>
        <fullName evidence="2">Uncharacterized protein</fullName>
    </submittedName>
</protein>
<keyword evidence="1" id="KW-1185">Reference proteome</keyword>
<dbReference type="WBParaSite" id="nRc.2.0.1.t42131-RA">
    <property type="protein sequence ID" value="nRc.2.0.1.t42131-RA"/>
    <property type="gene ID" value="nRc.2.0.1.g42131"/>
</dbReference>
<name>A0A915KUI2_ROMCU</name>
<organism evidence="1 2">
    <name type="scientific">Romanomermis culicivorax</name>
    <name type="common">Nematode worm</name>
    <dbReference type="NCBI Taxonomy" id="13658"/>
    <lineage>
        <taxon>Eukaryota</taxon>
        <taxon>Metazoa</taxon>
        <taxon>Ecdysozoa</taxon>
        <taxon>Nematoda</taxon>
        <taxon>Enoplea</taxon>
        <taxon>Dorylaimia</taxon>
        <taxon>Mermithida</taxon>
        <taxon>Mermithoidea</taxon>
        <taxon>Mermithidae</taxon>
        <taxon>Romanomermis</taxon>
    </lineage>
</organism>
<evidence type="ECO:0000313" key="2">
    <source>
        <dbReference type="WBParaSite" id="nRc.2.0.1.t42131-RA"/>
    </source>
</evidence>
<dbReference type="Proteomes" id="UP000887565">
    <property type="component" value="Unplaced"/>
</dbReference>